<dbReference type="STRING" id="391735.Veis_1360"/>
<feature type="domain" description="AB hydrolase-1" evidence="1">
    <location>
        <begin position="7"/>
        <end position="228"/>
    </location>
</feature>
<protein>
    <submittedName>
        <fullName evidence="2">Alpha/beta hydrolase fold</fullName>
    </submittedName>
</protein>
<dbReference type="InterPro" id="IPR000073">
    <property type="entry name" value="AB_hydrolase_1"/>
</dbReference>
<dbReference type="Pfam" id="PF12697">
    <property type="entry name" value="Abhydrolase_6"/>
    <property type="match status" value="1"/>
</dbReference>
<dbReference type="PRINTS" id="PR00111">
    <property type="entry name" value="ABHYDROLASE"/>
</dbReference>
<proteinExistence type="predicted"/>
<dbReference type="Proteomes" id="UP000000374">
    <property type="component" value="Chromosome"/>
</dbReference>
<keyword evidence="3" id="KW-1185">Reference proteome</keyword>
<dbReference type="PANTHER" id="PTHR43798">
    <property type="entry name" value="MONOACYLGLYCEROL LIPASE"/>
    <property type="match status" value="1"/>
</dbReference>
<reference evidence="3" key="1">
    <citation type="submission" date="2006-12" db="EMBL/GenBank/DDBJ databases">
        <title>Complete sequence of chromosome 1 of Verminephrobacter eiseniae EF01-2.</title>
        <authorList>
            <person name="Copeland A."/>
            <person name="Lucas S."/>
            <person name="Lapidus A."/>
            <person name="Barry K."/>
            <person name="Detter J.C."/>
            <person name="Glavina del Rio T."/>
            <person name="Dalin E."/>
            <person name="Tice H."/>
            <person name="Pitluck S."/>
            <person name="Chertkov O."/>
            <person name="Brettin T."/>
            <person name="Bruce D."/>
            <person name="Han C."/>
            <person name="Tapia R."/>
            <person name="Gilna P."/>
            <person name="Schmutz J."/>
            <person name="Larimer F."/>
            <person name="Land M."/>
            <person name="Hauser L."/>
            <person name="Kyrpides N."/>
            <person name="Kim E."/>
            <person name="Stahl D."/>
            <person name="Richardson P."/>
        </authorList>
    </citation>
    <scope>NUCLEOTIDE SEQUENCE [LARGE SCALE GENOMIC DNA]</scope>
    <source>
        <strain evidence="3">EF01-2</strain>
    </source>
</reference>
<sequence>MTKPILLLLPGLLCDRANWAAQCADLAELADCHVPVYSAFDSIESMAEHVLRVAPSARFALAGHSMGGRVALEVIRRAPERVERIALLDTGFQPLPQGETGERERVGRYQLLSRARTDGMRALGAHWARGMVHPSRVDTPLFEAILDMIGRNTPQMFESQIRALLGRPDATSVLPGIRCPTLLLCGRDDLWSPLARHEEMQRAIPTAQLKVIEDSGHMTTMEQPQAVSTALAEWLRDSDGAIDKGGRNEER</sequence>
<name>A1WHL9_VEREI</name>
<dbReference type="EMBL" id="CP000542">
    <property type="protein sequence ID" value="ABM57126.1"/>
    <property type="molecule type" value="Genomic_DNA"/>
</dbReference>
<dbReference type="AlphaFoldDB" id="A1WHL9"/>
<dbReference type="Gene3D" id="3.40.50.1820">
    <property type="entry name" value="alpha/beta hydrolase"/>
    <property type="match status" value="1"/>
</dbReference>
<keyword evidence="2" id="KW-0378">Hydrolase</keyword>
<dbReference type="GO" id="GO:0016787">
    <property type="term" value="F:hydrolase activity"/>
    <property type="evidence" value="ECO:0007669"/>
    <property type="project" value="UniProtKB-KW"/>
</dbReference>
<organism evidence="2 3">
    <name type="scientific">Verminephrobacter eiseniae (strain EF01-2)</name>
    <dbReference type="NCBI Taxonomy" id="391735"/>
    <lineage>
        <taxon>Bacteria</taxon>
        <taxon>Pseudomonadati</taxon>
        <taxon>Pseudomonadota</taxon>
        <taxon>Betaproteobacteria</taxon>
        <taxon>Burkholderiales</taxon>
        <taxon>Comamonadaceae</taxon>
        <taxon>Verminephrobacter</taxon>
    </lineage>
</organism>
<dbReference type="eggNOG" id="COG2267">
    <property type="taxonomic scope" value="Bacteria"/>
</dbReference>
<evidence type="ECO:0000313" key="3">
    <source>
        <dbReference type="Proteomes" id="UP000000374"/>
    </source>
</evidence>
<gene>
    <name evidence="2" type="ordered locus">Veis_1360</name>
</gene>
<dbReference type="KEGG" id="vei:Veis_1360"/>
<evidence type="ECO:0000259" key="1">
    <source>
        <dbReference type="Pfam" id="PF12697"/>
    </source>
</evidence>
<dbReference type="InterPro" id="IPR029058">
    <property type="entry name" value="AB_hydrolase_fold"/>
</dbReference>
<dbReference type="PANTHER" id="PTHR43798:SF29">
    <property type="entry name" value="AB HYDROLASE-1 DOMAIN-CONTAINING PROTEIN"/>
    <property type="match status" value="1"/>
</dbReference>
<dbReference type="OrthoDB" id="2086224at2"/>
<dbReference type="SUPFAM" id="SSF53474">
    <property type="entry name" value="alpha/beta-Hydrolases"/>
    <property type="match status" value="1"/>
</dbReference>
<dbReference type="RefSeq" id="WP_011809136.1">
    <property type="nucleotide sequence ID" value="NC_008786.1"/>
</dbReference>
<dbReference type="HOGENOM" id="CLU_020336_29_1_4"/>
<dbReference type="ESTHER" id="verei-a1whl9">
    <property type="family name" value="6_AlphaBeta_hydrolase"/>
</dbReference>
<evidence type="ECO:0000313" key="2">
    <source>
        <dbReference type="EMBL" id="ABM57126.1"/>
    </source>
</evidence>
<dbReference type="GeneID" id="76459998"/>
<accession>A1WHL9</accession>
<dbReference type="InterPro" id="IPR050266">
    <property type="entry name" value="AB_hydrolase_sf"/>
</dbReference>